<reference evidence="6 7" key="1">
    <citation type="submission" date="2016-07" db="EMBL/GenBank/DDBJ databases">
        <title>Draft genome sequence of Prauserella sp. YIM 121212, isolated from alkaline soil.</title>
        <authorList>
            <person name="Ruckert C."/>
            <person name="Albersmeier A."/>
            <person name="Jiang C.-L."/>
            <person name="Jiang Y."/>
            <person name="Kalinowski J."/>
            <person name="Schneider O."/>
            <person name="Winkler A."/>
            <person name="Zotchev S.B."/>
        </authorList>
    </citation>
    <scope>NUCLEOTIDE SEQUENCE [LARGE SCALE GENOMIC DNA]</scope>
    <source>
        <strain evidence="6 7">YIM 121212</strain>
    </source>
</reference>
<keyword evidence="4" id="KW-1133">Transmembrane helix</keyword>
<feature type="transmembrane region" description="Helical" evidence="4">
    <location>
        <begin position="30"/>
        <end position="49"/>
    </location>
</feature>
<evidence type="ECO:0000256" key="3">
    <source>
        <dbReference type="PROSITE-ProRule" id="PRU00289"/>
    </source>
</evidence>
<dbReference type="RefSeq" id="WP_245959861.1">
    <property type="nucleotide sequence ID" value="NZ_MASU01000006.1"/>
</dbReference>
<dbReference type="PANTHER" id="PTHR22683:SF41">
    <property type="entry name" value="DNA TRANSLOCASE FTSK"/>
    <property type="match status" value="1"/>
</dbReference>
<comment type="caution">
    <text evidence="6">The sequence shown here is derived from an EMBL/GenBank/DDBJ whole genome shotgun (WGS) entry which is preliminary data.</text>
</comment>
<evidence type="ECO:0000313" key="6">
    <source>
        <dbReference type="EMBL" id="PXY33858.1"/>
    </source>
</evidence>
<dbReference type="InterPro" id="IPR002543">
    <property type="entry name" value="FtsK_dom"/>
</dbReference>
<sequence>MSVHGSRWADPAPLEISRPRLPWWTLLPRWVKYLIAPFVFTWLVCWLLLQLGRVLWRYPLTVTVAVLVGWLQATAGHWVLAFTLLAVVLVLALWRWRHASSFDRFVAPQPRTEFRRFSVYACQWRTVMRLSDLVKTSRGKEYRPKLGWVRSEGWRDRVRVRMVKGQAPEQWELRASGLAHAFKAKSCRVRVRKPGRLELDLVHRDPLVRPVPVPALTDDAASVDLKRVTVGRTETGKPWRVRLLGTHLLTVGVSGAGKGSLLWSIVWALAPLIRSGRVRLAGIDPKGGMELGQAPEVFSRVVFDNGPDAVALLEEIAATVKERATRYRGRLRAWTPETGDPFILLVVDELADVIAYQTDKGLRERASRAVQTITSQGRAPGVCVLGLLQDPRKEVISFRHLFSTRIAMRLDEKAQVDMVLGDGVRERGATAHEISEHTPGVGWAKEEGRREPFRARAFHVTDTDLDELVTYVTGVPVHRADVLAFPTPQDGSQSGGVAA</sequence>
<dbReference type="SUPFAM" id="SSF52540">
    <property type="entry name" value="P-loop containing nucleoside triphosphate hydrolases"/>
    <property type="match status" value="1"/>
</dbReference>
<feature type="transmembrane region" description="Helical" evidence="4">
    <location>
        <begin position="77"/>
        <end position="94"/>
    </location>
</feature>
<name>A0A318LK98_9PSEU</name>
<dbReference type="GO" id="GO:0003677">
    <property type="term" value="F:DNA binding"/>
    <property type="evidence" value="ECO:0007669"/>
    <property type="project" value="InterPro"/>
</dbReference>
<evidence type="ECO:0000259" key="5">
    <source>
        <dbReference type="PROSITE" id="PS50901"/>
    </source>
</evidence>
<dbReference type="InterPro" id="IPR027417">
    <property type="entry name" value="P-loop_NTPase"/>
</dbReference>
<keyword evidence="4" id="KW-0812">Transmembrane</keyword>
<organism evidence="6 7">
    <name type="scientific">Prauserella flavalba</name>
    <dbReference type="NCBI Taxonomy" id="1477506"/>
    <lineage>
        <taxon>Bacteria</taxon>
        <taxon>Bacillati</taxon>
        <taxon>Actinomycetota</taxon>
        <taxon>Actinomycetes</taxon>
        <taxon>Pseudonocardiales</taxon>
        <taxon>Pseudonocardiaceae</taxon>
        <taxon>Prauserella</taxon>
    </lineage>
</organism>
<evidence type="ECO:0000256" key="4">
    <source>
        <dbReference type="SAM" id="Phobius"/>
    </source>
</evidence>
<dbReference type="GO" id="GO:0005524">
    <property type="term" value="F:ATP binding"/>
    <property type="evidence" value="ECO:0007669"/>
    <property type="project" value="UniProtKB-UniRule"/>
</dbReference>
<dbReference type="PANTHER" id="PTHR22683">
    <property type="entry name" value="SPORULATION PROTEIN RELATED"/>
    <property type="match status" value="1"/>
</dbReference>
<keyword evidence="1 3" id="KW-0547">Nucleotide-binding</keyword>
<evidence type="ECO:0000256" key="2">
    <source>
        <dbReference type="ARBA" id="ARBA00022840"/>
    </source>
</evidence>
<dbReference type="AlphaFoldDB" id="A0A318LK98"/>
<feature type="domain" description="FtsK" evidence="5">
    <location>
        <begin position="236"/>
        <end position="417"/>
    </location>
</feature>
<evidence type="ECO:0000313" key="7">
    <source>
        <dbReference type="Proteomes" id="UP000247892"/>
    </source>
</evidence>
<keyword evidence="6" id="KW-0132">Cell division</keyword>
<dbReference type="GO" id="GO:0051301">
    <property type="term" value="P:cell division"/>
    <property type="evidence" value="ECO:0007669"/>
    <property type="project" value="UniProtKB-KW"/>
</dbReference>
<dbReference type="InterPro" id="IPR050206">
    <property type="entry name" value="FtsK/SpoIIIE/SftA"/>
</dbReference>
<accession>A0A318LK98</accession>
<dbReference type="PROSITE" id="PS50901">
    <property type="entry name" value="FTSK"/>
    <property type="match status" value="1"/>
</dbReference>
<feature type="binding site" evidence="3">
    <location>
        <begin position="252"/>
        <end position="259"/>
    </location>
    <ligand>
        <name>ATP</name>
        <dbReference type="ChEBI" id="CHEBI:30616"/>
    </ligand>
</feature>
<evidence type="ECO:0000256" key="1">
    <source>
        <dbReference type="ARBA" id="ARBA00022741"/>
    </source>
</evidence>
<dbReference type="Gene3D" id="3.40.50.300">
    <property type="entry name" value="P-loop containing nucleotide triphosphate hydrolases"/>
    <property type="match status" value="1"/>
</dbReference>
<keyword evidence="7" id="KW-1185">Reference proteome</keyword>
<gene>
    <name evidence="6" type="ORF">BA062_16655</name>
</gene>
<dbReference type="Pfam" id="PF01580">
    <property type="entry name" value="FtsK_SpoIIIE"/>
    <property type="match status" value="1"/>
</dbReference>
<protein>
    <submittedName>
        <fullName evidence="6">Cell division protein FtsK</fullName>
    </submittedName>
</protein>
<keyword evidence="2 3" id="KW-0067">ATP-binding</keyword>
<feature type="transmembrane region" description="Helical" evidence="4">
    <location>
        <begin position="54"/>
        <end position="71"/>
    </location>
</feature>
<proteinExistence type="predicted"/>
<keyword evidence="6" id="KW-0131">Cell cycle</keyword>
<dbReference type="Proteomes" id="UP000247892">
    <property type="component" value="Unassembled WGS sequence"/>
</dbReference>
<dbReference type="EMBL" id="MASU01000006">
    <property type="protein sequence ID" value="PXY33858.1"/>
    <property type="molecule type" value="Genomic_DNA"/>
</dbReference>
<keyword evidence="4" id="KW-0472">Membrane</keyword>